<dbReference type="Proteomes" id="UP000575985">
    <property type="component" value="Unassembled WGS sequence"/>
</dbReference>
<evidence type="ECO:0000256" key="1">
    <source>
        <dbReference type="SAM" id="MobiDB-lite"/>
    </source>
</evidence>
<feature type="region of interest" description="Disordered" evidence="1">
    <location>
        <begin position="1"/>
        <end position="57"/>
    </location>
</feature>
<dbReference type="RefSeq" id="WP_179769380.1">
    <property type="nucleotide sequence ID" value="NZ_JACCFO010000001.1"/>
</dbReference>
<feature type="compositionally biased region" description="Basic and acidic residues" evidence="1">
    <location>
        <begin position="350"/>
        <end position="363"/>
    </location>
</feature>
<feature type="compositionally biased region" description="Acidic residues" evidence="1">
    <location>
        <begin position="268"/>
        <end position="277"/>
    </location>
</feature>
<name>A0A853BSR1_9ACTN</name>
<protein>
    <submittedName>
        <fullName evidence="2">Uncharacterized protein</fullName>
    </submittedName>
</protein>
<feature type="compositionally biased region" description="Low complexity" evidence="1">
    <location>
        <begin position="378"/>
        <end position="398"/>
    </location>
</feature>
<comment type="caution">
    <text evidence="2">The sequence shown here is derived from an EMBL/GenBank/DDBJ whole genome shotgun (WGS) entry which is preliminary data.</text>
</comment>
<evidence type="ECO:0000313" key="3">
    <source>
        <dbReference type="Proteomes" id="UP000575985"/>
    </source>
</evidence>
<reference evidence="2 3" key="1">
    <citation type="submission" date="2020-07" db="EMBL/GenBank/DDBJ databases">
        <title>Sequencing the genomes of 1000 actinobacteria strains.</title>
        <authorList>
            <person name="Klenk H.-P."/>
        </authorList>
    </citation>
    <scope>NUCLEOTIDE SEQUENCE [LARGE SCALE GENOMIC DNA]</scope>
    <source>
        <strain evidence="2 3">DSM 45927</strain>
    </source>
</reference>
<feature type="compositionally biased region" description="Low complexity" evidence="1">
    <location>
        <begin position="244"/>
        <end position="254"/>
    </location>
</feature>
<keyword evidence="3" id="KW-1185">Reference proteome</keyword>
<gene>
    <name evidence="2" type="ORF">HNR12_004460</name>
</gene>
<organism evidence="2 3">
    <name type="scientific">Streptomonospora nanhaiensis</name>
    <dbReference type="NCBI Taxonomy" id="1323731"/>
    <lineage>
        <taxon>Bacteria</taxon>
        <taxon>Bacillati</taxon>
        <taxon>Actinomycetota</taxon>
        <taxon>Actinomycetes</taxon>
        <taxon>Streptosporangiales</taxon>
        <taxon>Nocardiopsidaceae</taxon>
        <taxon>Streptomonospora</taxon>
    </lineage>
</organism>
<sequence>MTGGGMEGPRRDRAGSPTDRETPERRVRARRVTGEAPRNGRAARAAPAKRAATDQEPDVLLDVPDLAVDEIDLDVENLRARVSLQAEVGDLLRLNVGADVDLGAVSLTLRGVEAQARLKVRLDNVAAIIERVLRTIDENPQLITEGLAGPLKSAVDEVGGVAGQATGVLGRGAEAAAGGLGALAGGGAAPAAPVADAVGRRARAGDRAAGPAGDAVAGGAAGRSAAGAQGGGTAPAAPGPAPAAPASAESAADAVWGYPSDEPPPGEADLDTGEPAEDTPSGPEDGPGGVGAGEPAPGAGAPGTADPGLDYDTAPEPAHRADRPPADGGTGSPAPRRERGPAVPGAPRLRRADQTGGRERTPAEETSGPEPAPTASQRVLRGIRGVRAGARQVGRDAGSVVSRAVQAAREAR</sequence>
<accession>A0A853BSR1</accession>
<feature type="compositionally biased region" description="Low complexity" evidence="1">
    <location>
        <begin position="293"/>
        <end position="308"/>
    </location>
</feature>
<dbReference type="AlphaFoldDB" id="A0A853BSR1"/>
<feature type="region of interest" description="Disordered" evidence="1">
    <location>
        <begin position="205"/>
        <end position="412"/>
    </location>
</feature>
<evidence type="ECO:0000313" key="2">
    <source>
        <dbReference type="EMBL" id="NYI98183.1"/>
    </source>
</evidence>
<feature type="compositionally biased region" description="Basic and acidic residues" evidence="1">
    <location>
        <begin position="8"/>
        <end position="26"/>
    </location>
</feature>
<proteinExistence type="predicted"/>
<feature type="compositionally biased region" description="Low complexity" evidence="1">
    <location>
        <begin position="36"/>
        <end position="50"/>
    </location>
</feature>
<feature type="compositionally biased region" description="Low complexity" evidence="1">
    <location>
        <begin position="207"/>
        <end position="227"/>
    </location>
</feature>
<dbReference type="EMBL" id="JACCFO010000001">
    <property type="protein sequence ID" value="NYI98183.1"/>
    <property type="molecule type" value="Genomic_DNA"/>
</dbReference>